<dbReference type="Pfam" id="PF11007">
    <property type="entry name" value="CotJA"/>
    <property type="match status" value="1"/>
</dbReference>
<comment type="caution">
    <text evidence="1">The sequence shown here is derived from an EMBL/GenBank/DDBJ whole genome shotgun (WGS) entry which is preliminary data.</text>
</comment>
<organism evidence="1 2">
    <name type="scientific">Wansuia hejianensis</name>
    <dbReference type="NCBI Taxonomy" id="2763667"/>
    <lineage>
        <taxon>Bacteria</taxon>
        <taxon>Bacillati</taxon>
        <taxon>Bacillota</taxon>
        <taxon>Clostridia</taxon>
        <taxon>Lachnospirales</taxon>
        <taxon>Lachnospiraceae</taxon>
        <taxon>Wansuia</taxon>
    </lineage>
</organism>
<accession>A0A926F3Z3</accession>
<name>A0A926F3Z3_9FIRM</name>
<reference evidence="1 2" key="1">
    <citation type="submission" date="2020-08" db="EMBL/GenBank/DDBJ databases">
        <title>Genome public.</title>
        <authorList>
            <person name="Liu C."/>
            <person name="Sun Q."/>
        </authorList>
    </citation>
    <scope>NUCLEOTIDE SEQUENCE [LARGE SCALE GENOMIC DNA]</scope>
    <source>
        <strain evidence="1 2">NSJ-26</strain>
    </source>
</reference>
<dbReference type="AlphaFoldDB" id="A0A926F3Z3"/>
<dbReference type="RefSeq" id="WP_249324394.1">
    <property type="nucleotide sequence ID" value="NZ_JACRTK010000004.1"/>
</dbReference>
<sequence length="62" mass="7385">MNSLYDYEQDHKMKLARAYIKFQIMNQVFSPGEALKKGTLFPELYRPYIKQGDEKLGGEYYE</sequence>
<gene>
    <name evidence="1" type="ORF">H8689_10460</name>
</gene>
<proteinExistence type="predicted"/>
<dbReference type="InterPro" id="IPR020256">
    <property type="entry name" value="Spore_coat_CotJA"/>
</dbReference>
<keyword evidence="2" id="KW-1185">Reference proteome</keyword>
<evidence type="ECO:0000313" key="1">
    <source>
        <dbReference type="EMBL" id="MBC8591532.1"/>
    </source>
</evidence>
<dbReference type="EMBL" id="JACRTK010000004">
    <property type="protein sequence ID" value="MBC8591532.1"/>
    <property type="molecule type" value="Genomic_DNA"/>
</dbReference>
<evidence type="ECO:0000313" key="2">
    <source>
        <dbReference type="Proteomes" id="UP000601522"/>
    </source>
</evidence>
<protein>
    <submittedName>
        <fullName evidence="1">Spore coat associated protein CotJA</fullName>
    </submittedName>
</protein>
<dbReference type="Proteomes" id="UP000601522">
    <property type="component" value="Unassembled WGS sequence"/>
</dbReference>